<organism evidence="2 3">
    <name type="scientific">Hypothenemus hampei</name>
    <name type="common">Coffee berry borer</name>
    <dbReference type="NCBI Taxonomy" id="57062"/>
    <lineage>
        <taxon>Eukaryota</taxon>
        <taxon>Metazoa</taxon>
        <taxon>Ecdysozoa</taxon>
        <taxon>Arthropoda</taxon>
        <taxon>Hexapoda</taxon>
        <taxon>Insecta</taxon>
        <taxon>Pterygota</taxon>
        <taxon>Neoptera</taxon>
        <taxon>Endopterygota</taxon>
        <taxon>Coleoptera</taxon>
        <taxon>Polyphaga</taxon>
        <taxon>Cucujiformia</taxon>
        <taxon>Curculionidae</taxon>
        <taxon>Scolytinae</taxon>
        <taxon>Hypothenemus</taxon>
    </lineage>
</organism>
<dbReference type="AlphaFoldDB" id="A0ABD1E9V3"/>
<dbReference type="Pfam" id="PF15092">
    <property type="entry name" value="UPF0728"/>
    <property type="match status" value="1"/>
</dbReference>
<evidence type="ECO:0000313" key="2">
    <source>
        <dbReference type="EMBL" id="KAL1491146.1"/>
    </source>
</evidence>
<comment type="caution">
    <text evidence="2">The sequence shown here is derived from an EMBL/GenBank/DDBJ whole genome shotgun (WGS) entry which is preliminary data.</text>
</comment>
<dbReference type="PANTHER" id="PTHR28448">
    <property type="entry name" value="UPF0728 PROTEIN C10ORF53"/>
    <property type="match status" value="1"/>
</dbReference>
<accession>A0ABD1E9V3</accession>
<dbReference type="EMBL" id="JBDJPC010000009">
    <property type="protein sequence ID" value="KAL1491146.1"/>
    <property type="molecule type" value="Genomic_DNA"/>
</dbReference>
<evidence type="ECO:0000313" key="3">
    <source>
        <dbReference type="Proteomes" id="UP001566132"/>
    </source>
</evidence>
<name>A0ABD1E9V3_HYPHA</name>
<keyword evidence="3" id="KW-1185">Reference proteome</keyword>
<sequence length="106" mass="12103">MSLQVNIFYGPYLCHGIINHRPQRIAGLKRALINLGYTTETIPINEYNRVSIQMFQSEIFRCDIRNLMFNMPAEDDPVCQRALAAIEDAKLRMGVMEKVPSENNSG</sequence>
<reference evidence="2 3" key="1">
    <citation type="submission" date="2024-05" db="EMBL/GenBank/DDBJ databases">
        <title>Genetic variation in Jamaican populations of the coffee berry borer (Hypothenemus hampei).</title>
        <authorList>
            <person name="Errbii M."/>
            <person name="Myrie A."/>
        </authorList>
    </citation>
    <scope>NUCLEOTIDE SEQUENCE [LARGE SCALE GENOMIC DNA]</scope>
    <source>
        <strain evidence="2">JA-Hopewell-2020-01-JO</strain>
        <tissue evidence="2">Whole body</tissue>
    </source>
</reference>
<dbReference type="PANTHER" id="PTHR28448:SF1">
    <property type="entry name" value="UPF0728 PROTEIN C10ORF53"/>
    <property type="match status" value="1"/>
</dbReference>
<proteinExistence type="inferred from homology"/>
<dbReference type="InterPro" id="IPR027885">
    <property type="entry name" value="UPF0728"/>
</dbReference>
<protein>
    <submittedName>
        <fullName evidence="2">Uncharacterized protein</fullName>
    </submittedName>
</protein>
<evidence type="ECO:0000256" key="1">
    <source>
        <dbReference type="ARBA" id="ARBA00009973"/>
    </source>
</evidence>
<comment type="similarity">
    <text evidence="1">Belongs to the UPF0728 family.</text>
</comment>
<gene>
    <name evidence="2" type="ORF">ABEB36_011787</name>
</gene>
<dbReference type="Proteomes" id="UP001566132">
    <property type="component" value="Unassembled WGS sequence"/>
</dbReference>